<dbReference type="CDD" id="cd00229">
    <property type="entry name" value="SGNH_hydrolase"/>
    <property type="match status" value="1"/>
</dbReference>
<gene>
    <name evidence="4" type="ORF">EZJ43_07395</name>
</gene>
<dbReference type="RefSeq" id="WP_133262071.1">
    <property type="nucleotide sequence ID" value="NZ_SJCY01000004.1"/>
</dbReference>
<feature type="signal peptide" evidence="1">
    <location>
        <begin position="1"/>
        <end position="23"/>
    </location>
</feature>
<dbReference type="Proteomes" id="UP000295668">
    <property type="component" value="Unassembled WGS sequence"/>
</dbReference>
<dbReference type="InterPro" id="IPR013830">
    <property type="entry name" value="SGNH_hydro"/>
</dbReference>
<dbReference type="PANTHER" id="PTHR30383:SF5">
    <property type="entry name" value="SGNH HYDROLASE-TYPE ESTERASE DOMAIN-CONTAINING PROTEIN"/>
    <property type="match status" value="1"/>
</dbReference>
<dbReference type="GO" id="GO:0004622">
    <property type="term" value="F:phosphatidylcholine lysophospholipase activity"/>
    <property type="evidence" value="ECO:0007669"/>
    <property type="project" value="TreeGrafter"/>
</dbReference>
<keyword evidence="1" id="KW-0732">Signal</keyword>
<comment type="caution">
    <text evidence="4">The sequence shown here is derived from an EMBL/GenBank/DDBJ whole genome shotgun (WGS) entry which is preliminary data.</text>
</comment>
<evidence type="ECO:0000259" key="3">
    <source>
        <dbReference type="Pfam" id="PF18962"/>
    </source>
</evidence>
<evidence type="ECO:0000256" key="1">
    <source>
        <dbReference type="SAM" id="SignalP"/>
    </source>
</evidence>
<dbReference type="EMBL" id="SJCY01000004">
    <property type="protein sequence ID" value="TDG36341.1"/>
    <property type="molecule type" value="Genomic_DNA"/>
</dbReference>
<organism evidence="4 5">
    <name type="scientific">Pedobacter changchengzhani</name>
    <dbReference type="NCBI Taxonomy" id="2529274"/>
    <lineage>
        <taxon>Bacteria</taxon>
        <taxon>Pseudomonadati</taxon>
        <taxon>Bacteroidota</taxon>
        <taxon>Sphingobacteriia</taxon>
        <taxon>Sphingobacteriales</taxon>
        <taxon>Sphingobacteriaceae</taxon>
        <taxon>Pedobacter</taxon>
    </lineage>
</organism>
<reference evidence="4 5" key="1">
    <citation type="submission" date="2019-02" db="EMBL/GenBank/DDBJ databases">
        <title>Pedobacter sp. nov., a novel speices isolated from soil of pinguins habitat in Antarcitica.</title>
        <authorList>
            <person name="He R.-H."/>
        </authorList>
    </citation>
    <scope>NUCLEOTIDE SEQUENCE [LARGE SCALE GENOMIC DNA]</scope>
    <source>
        <strain evidence="4 5">E01020</strain>
    </source>
</reference>
<accession>A0A4R5ML00</accession>
<evidence type="ECO:0000313" key="4">
    <source>
        <dbReference type="EMBL" id="TDG36341.1"/>
    </source>
</evidence>
<dbReference type="Pfam" id="PF13472">
    <property type="entry name" value="Lipase_GDSL_2"/>
    <property type="match status" value="1"/>
</dbReference>
<keyword evidence="5" id="KW-1185">Reference proteome</keyword>
<dbReference type="Gene3D" id="3.40.50.1110">
    <property type="entry name" value="SGNH hydrolase"/>
    <property type="match status" value="1"/>
</dbReference>
<feature type="domain" description="Secretion system C-terminal sorting" evidence="3">
    <location>
        <begin position="245"/>
        <end position="323"/>
    </location>
</feature>
<feature type="chain" id="PRO_5020924528" evidence="1">
    <location>
        <begin position="24"/>
        <end position="325"/>
    </location>
</feature>
<protein>
    <submittedName>
        <fullName evidence="4">T9SS type A sorting domain-containing protein</fullName>
    </submittedName>
</protein>
<evidence type="ECO:0000259" key="2">
    <source>
        <dbReference type="Pfam" id="PF13472"/>
    </source>
</evidence>
<evidence type="ECO:0000313" key="5">
    <source>
        <dbReference type="Proteomes" id="UP000295668"/>
    </source>
</evidence>
<feature type="domain" description="SGNH hydrolase-type esterase" evidence="2">
    <location>
        <begin position="51"/>
        <end position="219"/>
    </location>
</feature>
<dbReference type="SUPFAM" id="SSF52266">
    <property type="entry name" value="SGNH hydrolase"/>
    <property type="match status" value="1"/>
</dbReference>
<sequence length="325" mass="36260">MKINKTILLYLILVAFSIFNVQAQKKPSNTALSCPEAAKYYAKDSINIVTFGASTVQGVKGFGFQKFLVEHFKNCYSGKTVDITNHGIGGETTAQGLLRINDAIKNRTGFVVVNMGINDAVAITNGKLKITETEANMRAIIKIVIAKKLIPIICTLQNVDDRESTINVTVNKHIKSLNTIYRKIASENKIYLANINGALRSNFALYQDAYHPNERGYKIISFVIFDAINKAIFDNFLQFVVTQNYPNPANTFTKLDIVLPEADKIDVQIYDIMGRLVQTVIQDYLNTGKHTLEINTTNMVPGVYFFKVSSESGSHNATKKFIVVR</sequence>
<dbReference type="InterPro" id="IPR036514">
    <property type="entry name" value="SGNH_hydro_sf"/>
</dbReference>
<dbReference type="InterPro" id="IPR026444">
    <property type="entry name" value="Secre_tail"/>
</dbReference>
<proteinExistence type="predicted"/>
<dbReference type="NCBIfam" id="TIGR04183">
    <property type="entry name" value="Por_Secre_tail"/>
    <property type="match status" value="1"/>
</dbReference>
<dbReference type="OrthoDB" id="9794725at2"/>
<dbReference type="Gene3D" id="2.60.40.4070">
    <property type="match status" value="1"/>
</dbReference>
<dbReference type="AlphaFoldDB" id="A0A4R5ML00"/>
<dbReference type="PANTHER" id="PTHR30383">
    <property type="entry name" value="THIOESTERASE 1/PROTEASE 1/LYSOPHOSPHOLIPASE L1"/>
    <property type="match status" value="1"/>
</dbReference>
<dbReference type="Pfam" id="PF18962">
    <property type="entry name" value="Por_Secre_tail"/>
    <property type="match status" value="1"/>
</dbReference>
<dbReference type="InterPro" id="IPR051532">
    <property type="entry name" value="Ester_Hydrolysis_Enzymes"/>
</dbReference>
<name>A0A4R5ML00_9SPHI</name>